<dbReference type="GO" id="GO:0005506">
    <property type="term" value="F:iron ion binding"/>
    <property type="evidence" value="ECO:0007669"/>
    <property type="project" value="InterPro"/>
</dbReference>
<dbReference type="InParanoid" id="A0A803TM62"/>
<dbReference type="GO" id="GO:0020037">
    <property type="term" value="F:heme binding"/>
    <property type="evidence" value="ECO:0007669"/>
    <property type="project" value="InterPro"/>
</dbReference>
<dbReference type="GO" id="GO:0016705">
    <property type="term" value="F:oxidoreductase activity, acting on paired donors, with incorporation or reduction of molecular oxygen"/>
    <property type="evidence" value="ECO:0007669"/>
    <property type="project" value="InterPro"/>
</dbReference>
<keyword evidence="3" id="KW-1185">Reference proteome</keyword>
<dbReference type="Proteomes" id="UP000001646">
    <property type="component" value="Unplaced"/>
</dbReference>
<accession>A0A803TM62</accession>
<keyword evidence="1" id="KW-0472">Membrane</keyword>
<dbReference type="GO" id="GO:0004497">
    <property type="term" value="F:monooxygenase activity"/>
    <property type="evidence" value="ECO:0007669"/>
    <property type="project" value="InterPro"/>
</dbReference>
<sequence length="95" mass="10607">MELEWVLSISLGIFLVLISAWKWRHMEGRFPPGPMPLPFFGNLLQLNPKDIPKSFLEVSFVISAMRKSGIGGSACLFSESSHPFTILNLNSMPSL</sequence>
<evidence type="ECO:0000313" key="3">
    <source>
        <dbReference type="Proteomes" id="UP000001646"/>
    </source>
</evidence>
<keyword evidence="1" id="KW-1133">Transmembrane helix</keyword>
<proteinExistence type="predicted"/>
<dbReference type="InterPro" id="IPR036396">
    <property type="entry name" value="Cyt_P450_sf"/>
</dbReference>
<dbReference type="Ensembl" id="ENSACAT00000041401.1">
    <property type="protein sequence ID" value="ENSACAP00000036302.1"/>
    <property type="gene ID" value="ENSACAG00000040725.1"/>
</dbReference>
<reference evidence="2" key="2">
    <citation type="submission" date="2025-08" db="UniProtKB">
        <authorList>
            <consortium name="Ensembl"/>
        </authorList>
    </citation>
    <scope>IDENTIFICATION</scope>
</reference>
<keyword evidence="1" id="KW-0812">Transmembrane</keyword>
<reference evidence="2" key="1">
    <citation type="submission" date="2009-12" db="EMBL/GenBank/DDBJ databases">
        <title>The Genome Sequence of Anolis carolinensis (Green Anole Lizard).</title>
        <authorList>
            <consortium name="The Genome Sequencing Platform"/>
            <person name="Di Palma F."/>
            <person name="Alfoldi J."/>
            <person name="Heiman D."/>
            <person name="Young S."/>
            <person name="Grabherr M."/>
            <person name="Johnson J."/>
            <person name="Lander E.S."/>
            <person name="Lindblad-Toh K."/>
        </authorList>
    </citation>
    <scope>NUCLEOTIDE SEQUENCE [LARGE SCALE GENOMIC DNA]</scope>
    <source>
        <strain evidence="2">JBL SC #1</strain>
    </source>
</reference>
<protein>
    <submittedName>
        <fullName evidence="2">Uncharacterized protein</fullName>
    </submittedName>
</protein>
<name>A0A803TM62_ANOCA</name>
<organism evidence="2 3">
    <name type="scientific">Anolis carolinensis</name>
    <name type="common">Green anole</name>
    <name type="synonym">American chameleon</name>
    <dbReference type="NCBI Taxonomy" id="28377"/>
    <lineage>
        <taxon>Eukaryota</taxon>
        <taxon>Metazoa</taxon>
        <taxon>Chordata</taxon>
        <taxon>Craniata</taxon>
        <taxon>Vertebrata</taxon>
        <taxon>Euteleostomi</taxon>
        <taxon>Lepidosauria</taxon>
        <taxon>Squamata</taxon>
        <taxon>Bifurcata</taxon>
        <taxon>Unidentata</taxon>
        <taxon>Episquamata</taxon>
        <taxon>Toxicofera</taxon>
        <taxon>Iguania</taxon>
        <taxon>Dactyloidae</taxon>
        <taxon>Anolis</taxon>
    </lineage>
</organism>
<evidence type="ECO:0000313" key="2">
    <source>
        <dbReference type="Ensembl" id="ENSACAP00000036302.1"/>
    </source>
</evidence>
<evidence type="ECO:0000256" key="1">
    <source>
        <dbReference type="SAM" id="Phobius"/>
    </source>
</evidence>
<reference evidence="2" key="3">
    <citation type="submission" date="2025-09" db="UniProtKB">
        <authorList>
            <consortium name="Ensembl"/>
        </authorList>
    </citation>
    <scope>IDENTIFICATION</scope>
</reference>
<feature type="transmembrane region" description="Helical" evidence="1">
    <location>
        <begin position="6"/>
        <end position="23"/>
    </location>
</feature>
<dbReference type="SUPFAM" id="SSF48264">
    <property type="entry name" value="Cytochrome P450"/>
    <property type="match status" value="1"/>
</dbReference>
<dbReference type="AlphaFoldDB" id="A0A803TM62"/>